<evidence type="ECO:0000256" key="9">
    <source>
        <dbReference type="ARBA" id="ARBA00023136"/>
    </source>
</evidence>
<evidence type="ECO:0000256" key="1">
    <source>
        <dbReference type="ARBA" id="ARBA00000085"/>
    </source>
</evidence>
<keyword evidence="9" id="KW-0472">Membrane</keyword>
<protein>
    <recommendedName>
        <fullName evidence="3">histidine kinase</fullName>
        <ecNumber evidence="3">2.7.13.3</ecNumber>
    </recommendedName>
</protein>
<gene>
    <name evidence="12" type="ORF">WKR92_14215</name>
</gene>
<evidence type="ECO:0000256" key="5">
    <source>
        <dbReference type="ARBA" id="ARBA00022679"/>
    </source>
</evidence>
<comment type="caution">
    <text evidence="12">The sequence shown here is derived from an EMBL/GenBank/DDBJ whole genome shotgun (WGS) entry which is preliminary data.</text>
</comment>
<dbReference type="Gene3D" id="3.30.565.10">
    <property type="entry name" value="Histidine kinase-like ATPase, C-terminal domain"/>
    <property type="match status" value="1"/>
</dbReference>
<dbReference type="PRINTS" id="PR00344">
    <property type="entry name" value="BCTRLSENSOR"/>
</dbReference>
<keyword evidence="13" id="KW-1185">Reference proteome</keyword>
<dbReference type="InterPro" id="IPR004358">
    <property type="entry name" value="Sig_transdc_His_kin-like_C"/>
</dbReference>
<evidence type="ECO:0000259" key="11">
    <source>
        <dbReference type="PROSITE" id="PS50109"/>
    </source>
</evidence>
<dbReference type="InterPro" id="IPR003594">
    <property type="entry name" value="HATPase_dom"/>
</dbReference>
<evidence type="ECO:0000256" key="6">
    <source>
        <dbReference type="ARBA" id="ARBA00022692"/>
    </source>
</evidence>
<dbReference type="EMBL" id="JBBVGT010000003">
    <property type="protein sequence ID" value="MFB5946984.1"/>
    <property type="molecule type" value="Genomic_DNA"/>
</dbReference>
<dbReference type="PROSITE" id="PS50109">
    <property type="entry name" value="HIS_KIN"/>
    <property type="match status" value="1"/>
</dbReference>
<dbReference type="Proteomes" id="UP001580928">
    <property type="component" value="Unassembled WGS sequence"/>
</dbReference>
<dbReference type="InterPro" id="IPR036890">
    <property type="entry name" value="HATPase_C_sf"/>
</dbReference>
<evidence type="ECO:0000256" key="2">
    <source>
        <dbReference type="ARBA" id="ARBA00004651"/>
    </source>
</evidence>
<dbReference type="GO" id="GO:0016301">
    <property type="term" value="F:kinase activity"/>
    <property type="evidence" value="ECO:0007669"/>
    <property type="project" value="UniProtKB-KW"/>
</dbReference>
<dbReference type="PANTHER" id="PTHR45453:SF2">
    <property type="entry name" value="HISTIDINE KINASE"/>
    <property type="match status" value="1"/>
</dbReference>
<dbReference type="SMART" id="SM00387">
    <property type="entry name" value="HATPase_c"/>
    <property type="match status" value="1"/>
</dbReference>
<keyword evidence="5" id="KW-0808">Transferase</keyword>
<evidence type="ECO:0000313" key="13">
    <source>
        <dbReference type="Proteomes" id="UP001580928"/>
    </source>
</evidence>
<name>A0ABV5CHQ5_9SPHI</name>
<evidence type="ECO:0000256" key="3">
    <source>
        <dbReference type="ARBA" id="ARBA00012438"/>
    </source>
</evidence>
<reference evidence="12 13" key="1">
    <citation type="submission" date="2024-04" db="EMBL/GenBank/DDBJ databases">
        <title>Albibacterium profundi sp. nov., isolated from sediment of the Challenger Deep of Mariana Trench.</title>
        <authorList>
            <person name="Wang Y."/>
        </authorList>
    </citation>
    <scope>NUCLEOTIDE SEQUENCE [LARGE SCALE GENOMIC DNA]</scope>
    <source>
        <strain evidence="12 13">RHL897</strain>
    </source>
</reference>
<keyword evidence="7 12" id="KW-0418">Kinase</keyword>
<keyword evidence="6" id="KW-0812">Transmembrane</keyword>
<comment type="catalytic activity">
    <reaction evidence="1">
        <text>ATP + protein L-histidine = ADP + protein N-phospho-L-histidine.</text>
        <dbReference type="EC" id="2.7.13.3"/>
    </reaction>
</comment>
<keyword evidence="4" id="KW-1003">Cell membrane</keyword>
<evidence type="ECO:0000256" key="8">
    <source>
        <dbReference type="ARBA" id="ARBA00022989"/>
    </source>
</evidence>
<dbReference type="InterPro" id="IPR050351">
    <property type="entry name" value="BphY/WalK/GraS-like"/>
</dbReference>
<dbReference type="SUPFAM" id="SSF55874">
    <property type="entry name" value="ATPase domain of HSP90 chaperone/DNA topoisomerase II/histidine kinase"/>
    <property type="match status" value="1"/>
</dbReference>
<keyword evidence="10" id="KW-0175">Coiled coil</keyword>
<dbReference type="RefSeq" id="WP_375558513.1">
    <property type="nucleotide sequence ID" value="NZ_JBBVGT010000003.1"/>
</dbReference>
<dbReference type="EC" id="2.7.13.3" evidence="3"/>
<evidence type="ECO:0000256" key="4">
    <source>
        <dbReference type="ARBA" id="ARBA00022475"/>
    </source>
</evidence>
<dbReference type="InterPro" id="IPR005467">
    <property type="entry name" value="His_kinase_dom"/>
</dbReference>
<feature type="coiled-coil region" evidence="10">
    <location>
        <begin position="1"/>
        <end position="28"/>
    </location>
</feature>
<organism evidence="12 13">
    <name type="scientific">Albibacterium profundi</name>
    <dbReference type="NCBI Taxonomy" id="3134906"/>
    <lineage>
        <taxon>Bacteria</taxon>
        <taxon>Pseudomonadati</taxon>
        <taxon>Bacteroidota</taxon>
        <taxon>Sphingobacteriia</taxon>
        <taxon>Sphingobacteriales</taxon>
        <taxon>Sphingobacteriaceae</taxon>
        <taxon>Albibacterium</taxon>
    </lineage>
</organism>
<dbReference type="PANTHER" id="PTHR45453">
    <property type="entry name" value="PHOSPHATE REGULON SENSOR PROTEIN PHOR"/>
    <property type="match status" value="1"/>
</dbReference>
<evidence type="ECO:0000256" key="10">
    <source>
        <dbReference type="SAM" id="Coils"/>
    </source>
</evidence>
<keyword evidence="8" id="KW-1133">Transmembrane helix</keyword>
<feature type="domain" description="Histidine kinase" evidence="11">
    <location>
        <begin position="31"/>
        <end position="244"/>
    </location>
</feature>
<dbReference type="Pfam" id="PF02518">
    <property type="entry name" value="HATPase_c"/>
    <property type="match status" value="1"/>
</dbReference>
<proteinExistence type="predicted"/>
<accession>A0ABV5CHQ5</accession>
<evidence type="ECO:0000256" key="7">
    <source>
        <dbReference type="ARBA" id="ARBA00022777"/>
    </source>
</evidence>
<sequence length="250" mass="28175">MEEVQKELDKLQQEKEELQHQLDLSKRALSLLAHDIRGISSNLKWVVDSLDNKEVPQDLVFGMLPELKTEVEINRQATENALQWVKYTAHGKGLNIEPVSVYNLYVALVERLRVLISEKQLRFQYIGDHSLTIQTDAYLISFILTQILANSIKYSYNGGTVTVSVMNDGRDKIKLSVVDQGMGIEDTTKLFSFDGPRFTGTQGEKGSGLSLIVVKELASLLAIDIWVTSEASETKFELNIPNTFLQKQNT</sequence>
<comment type="subcellular location">
    <subcellularLocation>
        <location evidence="2">Cell membrane</location>
        <topology evidence="2">Multi-pass membrane protein</topology>
    </subcellularLocation>
</comment>
<evidence type="ECO:0000313" key="12">
    <source>
        <dbReference type="EMBL" id="MFB5946984.1"/>
    </source>
</evidence>